<dbReference type="Gene3D" id="3.30.1330.70">
    <property type="entry name" value="Holliday junction resolvase RusA"/>
    <property type="match status" value="1"/>
</dbReference>
<dbReference type="Pfam" id="PF05866">
    <property type="entry name" value="RusA"/>
    <property type="match status" value="1"/>
</dbReference>
<dbReference type="SUPFAM" id="SSF103084">
    <property type="entry name" value="Holliday junction resolvase RusA"/>
    <property type="match status" value="1"/>
</dbReference>
<accession>A0A2A6E4L5</accession>
<comment type="caution">
    <text evidence="1">The sequence shown here is derived from an EMBL/GenBank/DDBJ whole genome shotgun (WGS) entry which is preliminary data.</text>
</comment>
<dbReference type="Proteomes" id="UP000243688">
    <property type="component" value="Unassembled WGS sequence"/>
</dbReference>
<organism evidence="1 2">
    <name type="scientific">Candidatus Reconcilbacillus cellulovorans</name>
    <dbReference type="NCBI Taxonomy" id="1906605"/>
    <lineage>
        <taxon>Bacteria</taxon>
        <taxon>Bacillati</taxon>
        <taxon>Bacillota</taxon>
        <taxon>Bacilli</taxon>
        <taxon>Bacillales</taxon>
        <taxon>Paenibacillaceae</taxon>
        <taxon>Candidatus Reconcilbacillus</taxon>
    </lineage>
</organism>
<dbReference type="EMBL" id="MOXJ01000001">
    <property type="protein sequence ID" value="PDO11776.1"/>
    <property type="molecule type" value="Genomic_DNA"/>
</dbReference>
<protein>
    <recommendedName>
        <fullName evidence="3">Holliday junction resolvase</fullName>
    </recommendedName>
</protein>
<dbReference type="AlphaFoldDB" id="A0A2A6E4L5"/>
<dbReference type="GO" id="GO:0006281">
    <property type="term" value="P:DNA repair"/>
    <property type="evidence" value="ECO:0007669"/>
    <property type="project" value="InterPro"/>
</dbReference>
<dbReference type="GO" id="GO:0006310">
    <property type="term" value="P:DNA recombination"/>
    <property type="evidence" value="ECO:0007669"/>
    <property type="project" value="InterPro"/>
</dbReference>
<gene>
    <name evidence="1" type="ORF">BLM47_00175</name>
</gene>
<proteinExistence type="predicted"/>
<dbReference type="InterPro" id="IPR036614">
    <property type="entry name" value="RusA-like_sf"/>
</dbReference>
<sequence length="124" mass="13905">MVGDDALYRLVIPGRPVPAVRMTQRGKFVSSAAKRYLVYKNQVAWAAKQARIRPVEGPVEVEGVVYIHGLREGDADNYAKTILDGLNGVAWVDDRQVRRLIIEKRKVDTAAGERAEIIIRSYRG</sequence>
<reference evidence="1 2" key="1">
    <citation type="submission" date="2016-12" db="EMBL/GenBank/DDBJ databases">
        <title>Candidatus Reconcilibacillus cellulovorans genome.</title>
        <authorList>
            <person name="Kolinko S."/>
            <person name="Wu Y.-W."/>
            <person name="Tachea F."/>
            <person name="Denzel E."/>
            <person name="Hiras J."/>
            <person name="Baecker N."/>
            <person name="Chan L.J."/>
            <person name="Eichorst S.A."/>
            <person name="Frey D."/>
            <person name="Adams P.D."/>
            <person name="Pray T."/>
            <person name="Tanjore D."/>
            <person name="Petzold C.J."/>
            <person name="Gladden J.M."/>
            <person name="Simmons B.A."/>
            <person name="Singer S.W."/>
        </authorList>
    </citation>
    <scope>NUCLEOTIDE SEQUENCE [LARGE SCALE GENOMIC DNA]</scope>
    <source>
        <strain evidence="1">JTherm</strain>
    </source>
</reference>
<evidence type="ECO:0000313" key="1">
    <source>
        <dbReference type="EMBL" id="PDO11776.1"/>
    </source>
</evidence>
<dbReference type="GO" id="GO:0000287">
    <property type="term" value="F:magnesium ion binding"/>
    <property type="evidence" value="ECO:0007669"/>
    <property type="project" value="InterPro"/>
</dbReference>
<evidence type="ECO:0008006" key="3">
    <source>
        <dbReference type="Google" id="ProtNLM"/>
    </source>
</evidence>
<evidence type="ECO:0000313" key="2">
    <source>
        <dbReference type="Proteomes" id="UP000243688"/>
    </source>
</evidence>
<name>A0A2A6E4L5_9BACL</name>
<dbReference type="InterPro" id="IPR008822">
    <property type="entry name" value="Endonuclease_RusA-like"/>
</dbReference>